<evidence type="ECO:0000313" key="5">
    <source>
        <dbReference type="Proteomes" id="UP000050792"/>
    </source>
</evidence>
<dbReference type="PANTHER" id="PTHR23311:SF5">
    <property type="entry name" value="CENTROSOMAL PROTEIN OF 72 KDA"/>
    <property type="match status" value="1"/>
</dbReference>
<feature type="coiled-coil region" evidence="4">
    <location>
        <begin position="542"/>
        <end position="576"/>
    </location>
</feature>
<evidence type="ECO:0000256" key="4">
    <source>
        <dbReference type="SAM" id="Coils"/>
    </source>
</evidence>
<evidence type="ECO:0000256" key="1">
    <source>
        <dbReference type="ARBA" id="ARBA00022614"/>
    </source>
</evidence>
<reference evidence="5" key="1">
    <citation type="submission" date="2022-06" db="EMBL/GenBank/DDBJ databases">
        <authorList>
            <person name="Berger JAMES D."/>
            <person name="Berger JAMES D."/>
        </authorList>
    </citation>
    <scope>NUCLEOTIDE SEQUENCE [LARGE SCALE GENOMIC DNA]</scope>
</reference>
<dbReference type="PANTHER" id="PTHR23311">
    <property type="entry name" value="HEAT SHOCK REGULATED 2"/>
    <property type="match status" value="1"/>
</dbReference>
<name>A0AA85EWM0_9TREM</name>
<evidence type="ECO:0000256" key="3">
    <source>
        <dbReference type="ARBA" id="ARBA00023054"/>
    </source>
</evidence>
<protein>
    <recommendedName>
        <fullName evidence="7">U2A'/phosphoprotein 32 family A C-terminal domain-containing protein</fullName>
    </recommendedName>
</protein>
<evidence type="ECO:0008006" key="7">
    <source>
        <dbReference type="Google" id="ProtNLM"/>
    </source>
</evidence>
<keyword evidence="3 4" id="KW-0175">Coiled coil</keyword>
<dbReference type="Pfam" id="PF14580">
    <property type="entry name" value="LRR_9"/>
    <property type="match status" value="1"/>
</dbReference>
<organism evidence="5 6">
    <name type="scientific">Schistosoma rodhaini</name>
    <dbReference type="NCBI Taxonomy" id="6188"/>
    <lineage>
        <taxon>Eukaryota</taxon>
        <taxon>Metazoa</taxon>
        <taxon>Spiralia</taxon>
        <taxon>Lophotrochozoa</taxon>
        <taxon>Platyhelminthes</taxon>
        <taxon>Trematoda</taxon>
        <taxon>Digenea</taxon>
        <taxon>Strigeidida</taxon>
        <taxon>Schistosomatoidea</taxon>
        <taxon>Schistosomatidae</taxon>
        <taxon>Schistosoma</taxon>
    </lineage>
</organism>
<evidence type="ECO:0000256" key="2">
    <source>
        <dbReference type="ARBA" id="ARBA00022737"/>
    </source>
</evidence>
<reference evidence="6" key="2">
    <citation type="submission" date="2023-11" db="UniProtKB">
        <authorList>
            <consortium name="WormBaseParasite"/>
        </authorList>
    </citation>
    <scope>IDENTIFICATION</scope>
</reference>
<proteinExistence type="predicted"/>
<dbReference type="InterPro" id="IPR001611">
    <property type="entry name" value="Leu-rich_rpt"/>
</dbReference>
<dbReference type="InterPro" id="IPR055320">
    <property type="entry name" value="CEP72-like"/>
</dbReference>
<dbReference type="Gene3D" id="3.80.10.10">
    <property type="entry name" value="Ribonuclease Inhibitor"/>
    <property type="match status" value="1"/>
</dbReference>
<dbReference type="AlphaFoldDB" id="A0AA85EWM0"/>
<dbReference type="WBParaSite" id="SRDH1_2660.1">
    <property type="protein sequence ID" value="SRDH1_2660.1"/>
    <property type="gene ID" value="SRDH1_2660"/>
</dbReference>
<keyword evidence="2" id="KW-0677">Repeat</keyword>
<dbReference type="InterPro" id="IPR032675">
    <property type="entry name" value="LRR_dom_sf"/>
</dbReference>
<keyword evidence="5" id="KW-1185">Reference proteome</keyword>
<dbReference type="PROSITE" id="PS51450">
    <property type="entry name" value="LRR"/>
    <property type="match status" value="2"/>
</dbReference>
<evidence type="ECO:0000313" key="6">
    <source>
        <dbReference type="WBParaSite" id="SRDH1_2660.1"/>
    </source>
</evidence>
<dbReference type="SUPFAM" id="SSF52058">
    <property type="entry name" value="L domain-like"/>
    <property type="match status" value="1"/>
</dbReference>
<sequence>MSKCLSISEDWVKEKVKISGENLEDIKTLILQGNYEEKISCLGTSLLHFSRLKILDLSRNVLKSIRGIEHIRTLEVLNLYYNCIEEINELQVLSFNQNIRDLDLRLNPVSRVNSDYRLYLTYILPKLKTLDCRMLRDAERKAAISFFGVDSTVDICPLSMLRKLDDMRSPKASKARLDYSPNFSENTDRLLKCYQNHNKSSLNIEIWPCDGDATLNNPLVYDVEAYDLTTRSQDPWTNNILRADSKPRLLLPPLDPPRGIKHAEFYNCKERLQTEIEFTVPGRKDNVDENGPIIDKNGHQSHKESGERCLSVVSSDVKLGNGPRIPPRGKRFTPSSILSNSNIKKTSVEQDKSEYISEISKHSNSSWTRNDYIDSYSIEKMDNAFFLIMKNFIEEAVSESFARYKISELKNNLSKYSPTNGAFATLPSTISSTSRIYSTIGKSQSIPHIEVTSNGHTRNISNHSNDVNNYYIDESKNHTSQQELLNGNHILSLEQSRRPQEKKIDVSEFTQEGNETEIFRRDYCPSTTRNSPKLVQDDDIRNKELECENYRLTAEVERLRTRLKLYEEHASAMNTNITAFHPVMPLSLTNSHESTGRNIGVNINAGSTMKRTVSIMSSNPNLTTNPKTSDPAEFNTIYSEFYKLISGNRVFL</sequence>
<keyword evidence="1" id="KW-0433">Leucine-rich repeat</keyword>
<dbReference type="Proteomes" id="UP000050792">
    <property type="component" value="Unassembled WGS sequence"/>
</dbReference>
<accession>A0AA85EWM0</accession>